<dbReference type="SUPFAM" id="SSF63829">
    <property type="entry name" value="Calcium-dependent phosphotriesterase"/>
    <property type="match status" value="1"/>
</dbReference>
<dbReference type="InterPro" id="IPR013431">
    <property type="entry name" value="Delta_60_rpt"/>
</dbReference>
<proteinExistence type="predicted"/>
<gene>
    <name evidence="2" type="ORF">H9X54_014880</name>
</gene>
<dbReference type="InterPro" id="IPR011044">
    <property type="entry name" value="Quino_amine_DH_bsu"/>
</dbReference>
<organism evidence="2 3">
    <name type="scientific">Flavobacterium macrobrachii</name>
    <dbReference type="NCBI Taxonomy" id="591204"/>
    <lineage>
        <taxon>Bacteria</taxon>
        <taxon>Pseudomonadati</taxon>
        <taxon>Bacteroidota</taxon>
        <taxon>Flavobacteriia</taxon>
        <taxon>Flavobacteriales</taxon>
        <taxon>Flavobacteriaceae</taxon>
        <taxon>Flavobacterium</taxon>
    </lineage>
</organism>
<dbReference type="PANTHER" id="PTHR42754:SF1">
    <property type="entry name" value="LIPOPROTEIN"/>
    <property type="match status" value="1"/>
</dbReference>
<dbReference type="SUPFAM" id="SSF50969">
    <property type="entry name" value="YVTN repeat-like/Quinoprotein amine dehydrogenase"/>
    <property type="match status" value="1"/>
</dbReference>
<dbReference type="EMBL" id="JACSOD020000505">
    <property type="protein sequence ID" value="MBM6500575.1"/>
    <property type="molecule type" value="Genomic_DNA"/>
</dbReference>
<reference evidence="2 3" key="1">
    <citation type="submission" date="2021-02" db="EMBL/GenBank/DDBJ databases">
        <authorList>
            <person name="Jung H.S."/>
            <person name="Chun B.H."/>
            <person name="Jeon C.O."/>
        </authorList>
    </citation>
    <scope>NUCLEOTIDE SEQUENCE [LARGE SCALE GENOMIC DNA]</scope>
    <source>
        <strain evidence="2 3">LMG 25203</strain>
    </source>
</reference>
<keyword evidence="3" id="KW-1185">Reference proteome</keyword>
<feature type="chain" id="PRO_5046153648" description="Delta-60 repeat domain-containing protein" evidence="1">
    <location>
        <begin position="18"/>
        <end position="750"/>
    </location>
</feature>
<dbReference type="PANTHER" id="PTHR42754">
    <property type="entry name" value="ENDOGLUCANASE"/>
    <property type="match status" value="1"/>
</dbReference>
<comment type="caution">
    <text evidence="2">The sequence shown here is derived from an EMBL/GenBank/DDBJ whole genome shotgun (WGS) entry which is preliminary data.</text>
</comment>
<feature type="signal peptide" evidence="1">
    <location>
        <begin position="1"/>
        <end position="17"/>
    </location>
</feature>
<dbReference type="Proteomes" id="UP000759529">
    <property type="component" value="Unassembled WGS sequence"/>
</dbReference>
<dbReference type="Gene3D" id="2.80.10.50">
    <property type="match status" value="5"/>
</dbReference>
<dbReference type="RefSeq" id="WP_204158780.1">
    <property type="nucleotide sequence ID" value="NZ_JACSOD020000505.1"/>
</dbReference>
<evidence type="ECO:0000313" key="2">
    <source>
        <dbReference type="EMBL" id="MBM6500575.1"/>
    </source>
</evidence>
<dbReference type="Pfam" id="PF17164">
    <property type="entry name" value="DUF5122"/>
    <property type="match status" value="12"/>
</dbReference>
<dbReference type="NCBIfam" id="TIGR02608">
    <property type="entry name" value="delta_60_rpt"/>
    <property type="match status" value="10"/>
</dbReference>
<protein>
    <recommendedName>
        <fullName evidence="4">Delta-60 repeat domain-containing protein</fullName>
    </recommendedName>
</protein>
<evidence type="ECO:0008006" key="4">
    <source>
        <dbReference type="Google" id="ProtNLM"/>
    </source>
</evidence>
<evidence type="ECO:0000256" key="1">
    <source>
        <dbReference type="SAM" id="SignalP"/>
    </source>
</evidence>
<evidence type="ECO:0000313" key="3">
    <source>
        <dbReference type="Proteomes" id="UP000759529"/>
    </source>
</evidence>
<name>A0ABS2D2D1_9FLAO</name>
<accession>A0ABS2D2D1</accession>
<keyword evidence="1" id="KW-0732">Signal</keyword>
<sequence>MRKNLLFILLFSLSLQAQNFEKDASFNPYILPTNKYYVENKPSLSVLQPDQKLIIVENYFLNINYSKITRINLDNTLDTTFNLDTELNGLVKDIVLQPDGKIILVGSFTTFNNSSSKYIVRLNADGTKDTSFNIGSSINTYVNSNYPFASSVQIRPDGKILVGGDLISYNGTYKNSLFLLNSDGTLDNEFTLDPLLGEISISKIKLLPNGKIMLASQFFSSIKRLNNDGTLDSSFLNTVHLNPASSGGGTVVNDFVVQPDGKIIIIGKYDKIMQNNYRDISRINLDGTIDPTFNSRGFNITIPISSTSENIRKGVTSAILQADGKIVISGSFKKYNNIFINNILRLDEFGTLDTSFYGGLDNASTDSEGLYQTFINKMHYTTENDIIAVGHFNTYNDIATDNMVRIDNNGLKNPTFNNICRGFNGSVECITQTNSGKIIIGGDFRAYNGVAKDRIVQLNQDGSLDTSFNVLMHTFLENDLQANEILAQPDGKIIIGSNGRFVNGIKLGAVVRLNLDGSIDTNFNSMSAENAYGTRGSCTSIALQPDGKILVAGTVYYTNNTNRKLLRLNADGTLDNTFTFGPLTVFQSITKIILQPDGKILVLGLVDTYKSKVIRVLDNGVLDDTFTMASSLYFHQNKNLYMSMDNSGKIILISDSFGNNNYRIFRMNSNGSVDTTFNFTTLTPHTYGRFAANAILPNDKIIIGVPGTIDLKRIKQFNSNGSLDTTFDIGTGFNGNINFFFDCPFSVIIL</sequence>